<comment type="caution">
    <text evidence="3">The sequence shown here is derived from an EMBL/GenBank/DDBJ whole genome shotgun (WGS) entry which is preliminary data.</text>
</comment>
<feature type="region of interest" description="Disordered" evidence="1">
    <location>
        <begin position="337"/>
        <end position="358"/>
    </location>
</feature>
<evidence type="ECO:0000313" key="3">
    <source>
        <dbReference type="EMBL" id="KAH7374842.1"/>
    </source>
</evidence>
<keyword evidence="2" id="KW-0812">Transmembrane</keyword>
<dbReference type="EMBL" id="JAGPXD010000001">
    <property type="protein sequence ID" value="KAH7374842.1"/>
    <property type="molecule type" value="Genomic_DNA"/>
</dbReference>
<dbReference type="Proteomes" id="UP000813385">
    <property type="component" value="Unassembled WGS sequence"/>
</dbReference>
<organism evidence="3 4">
    <name type="scientific">Plectosphaerella cucumerina</name>
    <dbReference type="NCBI Taxonomy" id="40658"/>
    <lineage>
        <taxon>Eukaryota</taxon>
        <taxon>Fungi</taxon>
        <taxon>Dikarya</taxon>
        <taxon>Ascomycota</taxon>
        <taxon>Pezizomycotina</taxon>
        <taxon>Sordariomycetes</taxon>
        <taxon>Hypocreomycetidae</taxon>
        <taxon>Glomerellales</taxon>
        <taxon>Plectosphaerellaceae</taxon>
        <taxon>Plectosphaerella</taxon>
    </lineage>
</organism>
<name>A0A8K0TQY1_9PEZI</name>
<evidence type="ECO:0000313" key="4">
    <source>
        <dbReference type="Proteomes" id="UP000813385"/>
    </source>
</evidence>
<feature type="transmembrane region" description="Helical" evidence="2">
    <location>
        <begin position="85"/>
        <end position="103"/>
    </location>
</feature>
<feature type="transmembrane region" description="Helical" evidence="2">
    <location>
        <begin position="53"/>
        <end position="73"/>
    </location>
</feature>
<sequence length="358" mass="39368">MSYRDAFPSSSWATTPTTTTAPYQATTLPNFDLRNQDIPWLHPAVRRWESAKLVLRLVLGLSSFGVCGAALSYEIRKAGDPTSTGIVWPAALPGMAGALWDLADSLVRLARNGRTMPPRTQIGCELATIIGTLVAFAVFIWQTVEAANKAPLVPAVWPTRYDVVHLPILGTFGVTLILGRSLLLTRAWVDRTRDKKSTRPEPVYIPSTGTTAYVVLRYASDVDEIELETLEKDAYDADLAARSSVDTASRPVTAVEDMRARLEAIRARRRVSRPPDDYVPDEFELERRRRGEAQPQVIMPGDVSLKFAVPGTNMQLEAPYSVENKMLVPPMAQFAAGVDGPRSSASSTGSLRRIRSWG</sequence>
<dbReference type="OrthoDB" id="5279542at2759"/>
<feature type="transmembrane region" description="Helical" evidence="2">
    <location>
        <begin position="164"/>
        <end position="189"/>
    </location>
</feature>
<dbReference type="AlphaFoldDB" id="A0A8K0TQY1"/>
<proteinExistence type="predicted"/>
<protein>
    <submittedName>
        <fullName evidence="3">Uncharacterized protein</fullName>
    </submittedName>
</protein>
<evidence type="ECO:0000256" key="1">
    <source>
        <dbReference type="SAM" id="MobiDB-lite"/>
    </source>
</evidence>
<feature type="transmembrane region" description="Helical" evidence="2">
    <location>
        <begin position="124"/>
        <end position="144"/>
    </location>
</feature>
<evidence type="ECO:0000256" key="2">
    <source>
        <dbReference type="SAM" id="Phobius"/>
    </source>
</evidence>
<keyword evidence="2" id="KW-0472">Membrane</keyword>
<keyword evidence="2" id="KW-1133">Transmembrane helix</keyword>
<accession>A0A8K0TQY1</accession>
<reference evidence="3" key="1">
    <citation type="journal article" date="2021" name="Nat. Commun.">
        <title>Genetic determinants of endophytism in the Arabidopsis root mycobiome.</title>
        <authorList>
            <person name="Mesny F."/>
            <person name="Miyauchi S."/>
            <person name="Thiergart T."/>
            <person name="Pickel B."/>
            <person name="Atanasova L."/>
            <person name="Karlsson M."/>
            <person name="Huettel B."/>
            <person name="Barry K.W."/>
            <person name="Haridas S."/>
            <person name="Chen C."/>
            <person name="Bauer D."/>
            <person name="Andreopoulos W."/>
            <person name="Pangilinan J."/>
            <person name="LaButti K."/>
            <person name="Riley R."/>
            <person name="Lipzen A."/>
            <person name="Clum A."/>
            <person name="Drula E."/>
            <person name="Henrissat B."/>
            <person name="Kohler A."/>
            <person name="Grigoriev I.V."/>
            <person name="Martin F.M."/>
            <person name="Hacquard S."/>
        </authorList>
    </citation>
    <scope>NUCLEOTIDE SEQUENCE</scope>
    <source>
        <strain evidence="3">MPI-CAGE-AT-0016</strain>
    </source>
</reference>
<gene>
    <name evidence="3" type="ORF">B0T11DRAFT_292625</name>
</gene>
<keyword evidence="4" id="KW-1185">Reference proteome</keyword>